<sequence>MSRRRSSSNAMGPPPDRDPPMGPPPLPASASHPPPDPDQHQHGKPKDSPDVGEKYKKLKRRYIELEEKHKETSTELQRSGERNVKMREERNVLLDRIIELESHSPPSDPATSAVASSSSVQPGTVPLAQPSSSALPRTLLNARAHDDVDPVLTSRHVGPQARKREEEQRREQQEPKNPVTHPF</sequence>
<evidence type="ECO:0000313" key="2">
    <source>
        <dbReference type="Proteomes" id="UP000308600"/>
    </source>
</evidence>
<dbReference type="Proteomes" id="UP000308600">
    <property type="component" value="Unassembled WGS sequence"/>
</dbReference>
<protein>
    <submittedName>
        <fullName evidence="1">Uncharacterized protein</fullName>
    </submittedName>
</protein>
<reference evidence="1 2" key="1">
    <citation type="journal article" date="2019" name="Nat. Ecol. Evol.">
        <title>Megaphylogeny resolves global patterns of mushroom evolution.</title>
        <authorList>
            <person name="Varga T."/>
            <person name="Krizsan K."/>
            <person name="Foldi C."/>
            <person name="Dima B."/>
            <person name="Sanchez-Garcia M."/>
            <person name="Sanchez-Ramirez S."/>
            <person name="Szollosi G.J."/>
            <person name="Szarkandi J.G."/>
            <person name="Papp V."/>
            <person name="Albert L."/>
            <person name="Andreopoulos W."/>
            <person name="Angelini C."/>
            <person name="Antonin V."/>
            <person name="Barry K.W."/>
            <person name="Bougher N.L."/>
            <person name="Buchanan P."/>
            <person name="Buyck B."/>
            <person name="Bense V."/>
            <person name="Catcheside P."/>
            <person name="Chovatia M."/>
            <person name="Cooper J."/>
            <person name="Damon W."/>
            <person name="Desjardin D."/>
            <person name="Finy P."/>
            <person name="Geml J."/>
            <person name="Haridas S."/>
            <person name="Hughes K."/>
            <person name="Justo A."/>
            <person name="Karasinski D."/>
            <person name="Kautmanova I."/>
            <person name="Kiss B."/>
            <person name="Kocsube S."/>
            <person name="Kotiranta H."/>
            <person name="LaButti K.M."/>
            <person name="Lechner B.E."/>
            <person name="Liimatainen K."/>
            <person name="Lipzen A."/>
            <person name="Lukacs Z."/>
            <person name="Mihaltcheva S."/>
            <person name="Morgado L.N."/>
            <person name="Niskanen T."/>
            <person name="Noordeloos M.E."/>
            <person name="Ohm R.A."/>
            <person name="Ortiz-Santana B."/>
            <person name="Ovrebo C."/>
            <person name="Racz N."/>
            <person name="Riley R."/>
            <person name="Savchenko A."/>
            <person name="Shiryaev A."/>
            <person name="Soop K."/>
            <person name="Spirin V."/>
            <person name="Szebenyi C."/>
            <person name="Tomsovsky M."/>
            <person name="Tulloss R.E."/>
            <person name="Uehling J."/>
            <person name="Grigoriev I.V."/>
            <person name="Vagvolgyi C."/>
            <person name="Papp T."/>
            <person name="Martin F.M."/>
            <person name="Miettinen O."/>
            <person name="Hibbett D.S."/>
            <person name="Nagy L.G."/>
        </authorList>
    </citation>
    <scope>NUCLEOTIDE SEQUENCE [LARGE SCALE GENOMIC DNA]</scope>
    <source>
        <strain evidence="1 2">NL-1719</strain>
    </source>
</reference>
<dbReference type="EMBL" id="ML208300">
    <property type="protein sequence ID" value="TFK71299.1"/>
    <property type="molecule type" value="Genomic_DNA"/>
</dbReference>
<accession>A0ACD3B158</accession>
<organism evidence="1 2">
    <name type="scientific">Pluteus cervinus</name>
    <dbReference type="NCBI Taxonomy" id="181527"/>
    <lineage>
        <taxon>Eukaryota</taxon>
        <taxon>Fungi</taxon>
        <taxon>Dikarya</taxon>
        <taxon>Basidiomycota</taxon>
        <taxon>Agaricomycotina</taxon>
        <taxon>Agaricomycetes</taxon>
        <taxon>Agaricomycetidae</taxon>
        <taxon>Agaricales</taxon>
        <taxon>Pluteineae</taxon>
        <taxon>Pluteaceae</taxon>
        <taxon>Pluteus</taxon>
    </lineage>
</organism>
<gene>
    <name evidence="1" type="ORF">BDN72DRAFT_470448</name>
</gene>
<keyword evidence="2" id="KW-1185">Reference proteome</keyword>
<proteinExistence type="predicted"/>
<evidence type="ECO:0000313" key="1">
    <source>
        <dbReference type="EMBL" id="TFK71299.1"/>
    </source>
</evidence>
<name>A0ACD3B158_9AGAR</name>